<accession>A0A1W2F5Q7</accession>
<dbReference type="InterPro" id="IPR029068">
    <property type="entry name" value="Glyas_Bleomycin-R_OHBP_Dase"/>
</dbReference>
<proteinExistence type="predicted"/>
<feature type="domain" description="VOC" evidence="1">
    <location>
        <begin position="5"/>
        <end position="125"/>
    </location>
</feature>
<dbReference type="OrthoDB" id="9804907at2"/>
<organism evidence="2 3">
    <name type="scientific">Pedobacter nyackensis</name>
    <dbReference type="NCBI Taxonomy" id="475255"/>
    <lineage>
        <taxon>Bacteria</taxon>
        <taxon>Pseudomonadati</taxon>
        <taxon>Bacteroidota</taxon>
        <taxon>Sphingobacteriia</taxon>
        <taxon>Sphingobacteriales</taxon>
        <taxon>Sphingobacteriaceae</taxon>
        <taxon>Pedobacter</taxon>
    </lineage>
</organism>
<dbReference type="AlphaFoldDB" id="A0A1W2F5Q7"/>
<dbReference type="Proteomes" id="UP000192678">
    <property type="component" value="Unassembled WGS sequence"/>
</dbReference>
<evidence type="ECO:0000313" key="3">
    <source>
        <dbReference type="Proteomes" id="UP000192678"/>
    </source>
</evidence>
<keyword evidence="3" id="KW-1185">Reference proteome</keyword>
<dbReference type="Gene3D" id="3.10.180.10">
    <property type="entry name" value="2,3-Dihydroxybiphenyl 1,2-Dioxygenase, domain 1"/>
    <property type="match status" value="1"/>
</dbReference>
<dbReference type="STRING" id="475255.SAMN04488101_12225"/>
<evidence type="ECO:0000259" key="1">
    <source>
        <dbReference type="PROSITE" id="PS51819"/>
    </source>
</evidence>
<reference evidence="2 3" key="1">
    <citation type="submission" date="2017-04" db="EMBL/GenBank/DDBJ databases">
        <authorList>
            <person name="Afonso C.L."/>
            <person name="Miller P.J."/>
            <person name="Scott M.A."/>
            <person name="Spackman E."/>
            <person name="Goraichik I."/>
            <person name="Dimitrov K.M."/>
            <person name="Suarez D.L."/>
            <person name="Swayne D.E."/>
        </authorList>
    </citation>
    <scope>NUCLEOTIDE SEQUENCE [LARGE SCALE GENOMIC DNA]</scope>
    <source>
        <strain evidence="2 3">DSM 19625</strain>
    </source>
</reference>
<dbReference type="EMBL" id="FWYB01000022">
    <property type="protein sequence ID" value="SMD17224.1"/>
    <property type="molecule type" value="Genomic_DNA"/>
</dbReference>
<name>A0A1W2F5Q7_9SPHI</name>
<dbReference type="PROSITE" id="PS51819">
    <property type="entry name" value="VOC"/>
    <property type="match status" value="1"/>
</dbReference>
<dbReference type="InterPro" id="IPR004360">
    <property type="entry name" value="Glyas_Fos-R_dOase_dom"/>
</dbReference>
<dbReference type="Pfam" id="PF00903">
    <property type="entry name" value="Glyoxalase"/>
    <property type="match status" value="1"/>
</dbReference>
<protein>
    <submittedName>
        <fullName evidence="2">Glyoxalase-like domain-containing protein</fullName>
    </submittedName>
</protein>
<gene>
    <name evidence="2" type="ORF">SAMN04488101_12225</name>
</gene>
<sequence length="126" mass="13980">MLQNSKAFSSFSVDDIEKAREFYQLTLGMEVKDSDMGILELRIAGSTPVMIYPKVDHQAATFTVLNFPVDSVENAVGALGVKGVQFEHYTDKDFKTDEKGIFRGEGLVIAWFKDPAGNILSILETK</sequence>
<evidence type="ECO:0000313" key="2">
    <source>
        <dbReference type="EMBL" id="SMD17224.1"/>
    </source>
</evidence>
<dbReference type="InterPro" id="IPR037523">
    <property type="entry name" value="VOC_core"/>
</dbReference>
<dbReference type="SUPFAM" id="SSF54593">
    <property type="entry name" value="Glyoxalase/Bleomycin resistance protein/Dihydroxybiphenyl dioxygenase"/>
    <property type="match status" value="1"/>
</dbReference>
<dbReference type="RefSeq" id="WP_084292258.1">
    <property type="nucleotide sequence ID" value="NZ_FWYB01000022.1"/>
</dbReference>